<dbReference type="EMBL" id="CP022530">
    <property type="protein sequence ID" value="ASP40239.1"/>
    <property type="molecule type" value="Genomic_DNA"/>
</dbReference>
<accession>A0A222FNB2</accession>
<dbReference type="OrthoDB" id="9134802at2"/>
<name>A0A222FNB2_9GAMM</name>
<evidence type="ECO:0008006" key="3">
    <source>
        <dbReference type="Google" id="ProtNLM"/>
    </source>
</evidence>
<reference evidence="1 2" key="1">
    <citation type="submission" date="2017-07" db="EMBL/GenBank/DDBJ databases">
        <title>Annotated genome sequence of Bacterioplanes sanyensis isolated from Red Sea.</title>
        <authorList>
            <person name="Rehman Z.U."/>
        </authorList>
    </citation>
    <scope>NUCLEOTIDE SEQUENCE [LARGE SCALE GENOMIC DNA]</scope>
    <source>
        <strain evidence="1 2">NV9</strain>
    </source>
</reference>
<dbReference type="PANTHER" id="PTHR35868">
    <property type="entry name" value="DUF2804 DOMAIN-CONTAINING PROTEIN-RELATED"/>
    <property type="match status" value="1"/>
</dbReference>
<dbReference type="Proteomes" id="UP000202440">
    <property type="component" value="Chromosome"/>
</dbReference>
<dbReference type="KEGG" id="bsan:CHH28_16825"/>
<evidence type="ECO:0000313" key="1">
    <source>
        <dbReference type="EMBL" id="ASP40239.1"/>
    </source>
</evidence>
<dbReference type="InterPro" id="IPR021243">
    <property type="entry name" value="DUF2804"/>
</dbReference>
<organism evidence="1 2">
    <name type="scientific">Bacterioplanes sanyensis</name>
    <dbReference type="NCBI Taxonomy" id="1249553"/>
    <lineage>
        <taxon>Bacteria</taxon>
        <taxon>Pseudomonadati</taxon>
        <taxon>Pseudomonadota</taxon>
        <taxon>Gammaproteobacteria</taxon>
        <taxon>Oceanospirillales</taxon>
        <taxon>Oceanospirillaceae</taxon>
        <taxon>Bacterioplanes</taxon>
    </lineage>
</organism>
<dbReference type="Pfam" id="PF10974">
    <property type="entry name" value="DUF2804"/>
    <property type="match status" value="1"/>
</dbReference>
<protein>
    <recommendedName>
        <fullName evidence="3">DUF2804 domain-containing protein</fullName>
    </recommendedName>
</protein>
<sequence length="340" mass="39086">MSIKQQLIDRHGQPAYGLFNDGVHDINYLDFDLRSTMDRRLGRWAKKLKFNQFQFIGLLSPQLIVGIAIVDLKIASNAFVYLYDPQTGEFDEFSFIQPLARGTHIDTRPNDGEARFEQGQKRFLMRATRVPGVRKVQVELPGLLSIDATIDESTAYQPLSICTRAGYQGWVFTQKSTALVCNGNVQWRARQINLHDIGALASVDWTAGFMRRETFWNWGSLSCRLSDGRRLGFNLAAGVNETGFTENAIWLDGKRIKVDMVDFRFDRYQQRHAWELQSSDGKIRLHFEPAGKRQEKMNAIIAASNFTQHFGRFFGEIRLDSETLTLNGEWGFTEDHYARW</sequence>
<dbReference type="RefSeq" id="WP_094061408.1">
    <property type="nucleotide sequence ID" value="NZ_CP022530.1"/>
</dbReference>
<gene>
    <name evidence="1" type="ORF">CHH28_16825</name>
</gene>
<evidence type="ECO:0000313" key="2">
    <source>
        <dbReference type="Proteomes" id="UP000202440"/>
    </source>
</evidence>
<proteinExistence type="predicted"/>
<dbReference type="AlphaFoldDB" id="A0A222FNB2"/>
<dbReference type="PANTHER" id="PTHR35868:SF4">
    <property type="entry name" value="DUF2804 DOMAIN-CONTAINING PROTEIN"/>
    <property type="match status" value="1"/>
</dbReference>
<keyword evidence="2" id="KW-1185">Reference proteome</keyword>